<dbReference type="Proteomes" id="UP000195447">
    <property type="component" value="Unassembled WGS sequence"/>
</dbReference>
<organism evidence="2 3">
    <name type="scientific">Faecalitalea cylindroides</name>
    <dbReference type="NCBI Taxonomy" id="39483"/>
    <lineage>
        <taxon>Bacteria</taxon>
        <taxon>Bacillati</taxon>
        <taxon>Bacillota</taxon>
        <taxon>Erysipelotrichia</taxon>
        <taxon>Erysipelotrichales</taxon>
        <taxon>Erysipelotrichaceae</taxon>
        <taxon>Faecalitalea</taxon>
    </lineage>
</organism>
<keyword evidence="3" id="KW-1185">Reference proteome</keyword>
<gene>
    <name evidence="2" type="ORF">B5F14_02010</name>
</gene>
<evidence type="ECO:0008006" key="4">
    <source>
        <dbReference type="Google" id="ProtNLM"/>
    </source>
</evidence>
<sequence>MKKAYLIPCIIFGLGIGIALICIFYFTSLQTIQIEYGNDEIVIKEEGYNLEEVIQLDEVKEIEYIENDVLLYDSTKVRGPIKPHKKIPRSQIMKENVASSRGVDTREFAAGEGYSELFGNCKVYIFWNQCSYIAIKTKDLYILLNKKGDEQTYEFYSQLMEDLE</sequence>
<feature type="transmembrane region" description="Helical" evidence="1">
    <location>
        <begin position="5"/>
        <end position="26"/>
    </location>
</feature>
<dbReference type="RefSeq" id="WP_087158194.1">
    <property type="nucleotide sequence ID" value="NZ_CALHAA010000033.1"/>
</dbReference>
<dbReference type="EMBL" id="NFKM01000002">
    <property type="protein sequence ID" value="OUP61756.1"/>
    <property type="molecule type" value="Genomic_DNA"/>
</dbReference>
<proteinExistence type="predicted"/>
<evidence type="ECO:0000256" key="1">
    <source>
        <dbReference type="SAM" id="Phobius"/>
    </source>
</evidence>
<evidence type="ECO:0000313" key="2">
    <source>
        <dbReference type="EMBL" id="OUP61756.1"/>
    </source>
</evidence>
<accession>A0A1Y4LYT5</accession>
<dbReference type="AlphaFoldDB" id="A0A1Y4LYT5"/>
<evidence type="ECO:0000313" key="3">
    <source>
        <dbReference type="Proteomes" id="UP000195447"/>
    </source>
</evidence>
<keyword evidence="1" id="KW-0812">Transmembrane</keyword>
<keyword evidence="1" id="KW-1133">Transmembrane helix</keyword>
<protein>
    <recommendedName>
        <fullName evidence="4">Bacterial Pleckstrin homology domain-containing protein</fullName>
    </recommendedName>
</protein>
<reference evidence="3" key="1">
    <citation type="submission" date="2017-04" db="EMBL/GenBank/DDBJ databases">
        <title>Function of individual gut microbiota members based on whole genome sequencing of pure cultures obtained from chicken caecum.</title>
        <authorList>
            <person name="Medvecky M."/>
            <person name="Cejkova D."/>
            <person name="Polansky O."/>
            <person name="Karasova D."/>
            <person name="Kubasova T."/>
            <person name="Cizek A."/>
            <person name="Rychlik I."/>
        </authorList>
    </citation>
    <scope>NUCLEOTIDE SEQUENCE [LARGE SCALE GENOMIC DNA]</scope>
    <source>
        <strain evidence="3">An178</strain>
    </source>
</reference>
<name>A0A1Y4LYT5_9FIRM</name>
<keyword evidence="1" id="KW-0472">Membrane</keyword>
<comment type="caution">
    <text evidence="2">The sequence shown here is derived from an EMBL/GenBank/DDBJ whole genome shotgun (WGS) entry which is preliminary data.</text>
</comment>